<keyword evidence="4" id="KW-1185">Reference proteome</keyword>
<dbReference type="RefSeq" id="WP_226185141.1">
    <property type="nucleotide sequence ID" value="NZ_JAJADQ010000004.1"/>
</dbReference>
<gene>
    <name evidence="3" type="ORF">LGH70_10255</name>
</gene>
<evidence type="ECO:0000313" key="4">
    <source>
        <dbReference type="Proteomes" id="UP001165297"/>
    </source>
</evidence>
<keyword evidence="1" id="KW-1133">Transmembrane helix</keyword>
<sequence>MATPVPAFTAPAVSRYFPALTGLRACAAYLVFFTHFNPFQNGTGLWKIVHQWNMGVSIFFVLSGFLICTRYIDRLQLSGSWLKKYFRNRIARIYPLYFLMTSLTFLLIGLGVTEDVTRQWHGYTGYQRELMLLFNFTLLRGFFKNIIFTGVAAGWTLTVEECFYALAPLLMLGLARVRQAWLRWGLLPVYAVALLATGVLTVELVPRYMGFFGTHLYMLTYTFPGRCAEFLAGMGLALFLRHHS</sequence>
<keyword evidence="3" id="KW-0808">Transferase</keyword>
<feature type="domain" description="Acyltransferase 3" evidence="2">
    <location>
        <begin position="19"/>
        <end position="242"/>
    </location>
</feature>
<accession>A0ABS8AG42</accession>
<reference evidence="3" key="1">
    <citation type="submission" date="2021-10" db="EMBL/GenBank/DDBJ databases">
        <authorList>
            <person name="Dean J.D."/>
            <person name="Kim M.K."/>
            <person name="Newey C.N."/>
            <person name="Stoker T.S."/>
            <person name="Thompson D.W."/>
            <person name="Grose J.H."/>
        </authorList>
    </citation>
    <scope>NUCLEOTIDE SEQUENCE</scope>
    <source>
        <strain evidence="3">BT635</strain>
    </source>
</reference>
<proteinExistence type="predicted"/>
<name>A0ABS8AG42_9BACT</name>
<feature type="transmembrane region" description="Helical" evidence="1">
    <location>
        <begin position="180"/>
        <end position="201"/>
    </location>
</feature>
<dbReference type="GO" id="GO:0016746">
    <property type="term" value="F:acyltransferase activity"/>
    <property type="evidence" value="ECO:0007669"/>
    <property type="project" value="UniProtKB-KW"/>
</dbReference>
<keyword evidence="3" id="KW-0012">Acyltransferase</keyword>
<keyword evidence="1" id="KW-0812">Transmembrane</keyword>
<protein>
    <submittedName>
        <fullName evidence="3">Acyltransferase</fullName>
    </submittedName>
</protein>
<feature type="transmembrane region" description="Helical" evidence="1">
    <location>
        <begin position="12"/>
        <end position="32"/>
    </location>
</feature>
<feature type="transmembrane region" description="Helical" evidence="1">
    <location>
        <begin position="93"/>
        <end position="112"/>
    </location>
</feature>
<dbReference type="EMBL" id="JAJADQ010000004">
    <property type="protein sequence ID" value="MCB2377964.1"/>
    <property type="molecule type" value="Genomic_DNA"/>
</dbReference>
<organism evidence="3 4">
    <name type="scientific">Hymenobacter nitidus</name>
    <dbReference type="NCBI Taxonomy" id="2880929"/>
    <lineage>
        <taxon>Bacteria</taxon>
        <taxon>Pseudomonadati</taxon>
        <taxon>Bacteroidota</taxon>
        <taxon>Cytophagia</taxon>
        <taxon>Cytophagales</taxon>
        <taxon>Hymenobacteraceae</taxon>
        <taxon>Hymenobacter</taxon>
    </lineage>
</organism>
<dbReference type="InterPro" id="IPR002656">
    <property type="entry name" value="Acyl_transf_3_dom"/>
</dbReference>
<keyword evidence="1" id="KW-0472">Membrane</keyword>
<feature type="transmembrane region" description="Helical" evidence="1">
    <location>
        <begin position="52"/>
        <end position="72"/>
    </location>
</feature>
<dbReference type="PANTHER" id="PTHR23028">
    <property type="entry name" value="ACETYLTRANSFERASE"/>
    <property type="match status" value="1"/>
</dbReference>
<dbReference type="InterPro" id="IPR050879">
    <property type="entry name" value="Acyltransferase_3"/>
</dbReference>
<evidence type="ECO:0000313" key="3">
    <source>
        <dbReference type="EMBL" id="MCB2377964.1"/>
    </source>
</evidence>
<evidence type="ECO:0000259" key="2">
    <source>
        <dbReference type="Pfam" id="PF01757"/>
    </source>
</evidence>
<dbReference type="PANTHER" id="PTHR23028:SF53">
    <property type="entry name" value="ACYL_TRANSF_3 DOMAIN-CONTAINING PROTEIN"/>
    <property type="match status" value="1"/>
</dbReference>
<comment type="caution">
    <text evidence="3">The sequence shown here is derived from an EMBL/GenBank/DDBJ whole genome shotgun (WGS) entry which is preliminary data.</text>
</comment>
<dbReference type="Pfam" id="PF01757">
    <property type="entry name" value="Acyl_transf_3"/>
    <property type="match status" value="1"/>
</dbReference>
<feature type="transmembrane region" description="Helical" evidence="1">
    <location>
        <begin position="221"/>
        <end position="240"/>
    </location>
</feature>
<evidence type="ECO:0000256" key="1">
    <source>
        <dbReference type="SAM" id="Phobius"/>
    </source>
</evidence>
<dbReference type="Proteomes" id="UP001165297">
    <property type="component" value="Unassembled WGS sequence"/>
</dbReference>